<keyword evidence="11" id="KW-0804">Transcription</keyword>
<dbReference type="Pfam" id="PF07494">
    <property type="entry name" value="Reg_prop"/>
    <property type="match status" value="4"/>
</dbReference>
<dbReference type="InterPro" id="IPR018060">
    <property type="entry name" value="HTH_AraC"/>
</dbReference>
<dbReference type="FunFam" id="2.60.40.10:FF:000791">
    <property type="entry name" value="Two-component system sensor histidine kinase/response regulator"/>
    <property type="match status" value="1"/>
</dbReference>
<dbReference type="GO" id="GO:0003700">
    <property type="term" value="F:DNA-binding transcription factor activity"/>
    <property type="evidence" value="ECO:0007669"/>
    <property type="project" value="InterPro"/>
</dbReference>
<feature type="modified residue" description="4-aspartylphosphate" evidence="12">
    <location>
        <position position="1157"/>
    </location>
</feature>
<dbReference type="PROSITE" id="PS50109">
    <property type="entry name" value="HIS_KIN"/>
    <property type="match status" value="1"/>
</dbReference>
<dbReference type="GO" id="GO:0005524">
    <property type="term" value="F:ATP binding"/>
    <property type="evidence" value="ECO:0007669"/>
    <property type="project" value="UniProtKB-KW"/>
</dbReference>
<dbReference type="FunFam" id="1.10.287.130:FF:000034">
    <property type="entry name" value="Two-component system sensor histidine kinase/response regulator"/>
    <property type="match status" value="1"/>
</dbReference>
<dbReference type="Gene3D" id="1.10.287.130">
    <property type="match status" value="1"/>
</dbReference>
<proteinExistence type="predicted"/>
<dbReference type="InterPro" id="IPR011006">
    <property type="entry name" value="CheY-like_superfamily"/>
</dbReference>
<dbReference type="Gene3D" id="2.130.10.10">
    <property type="entry name" value="YVTN repeat-like/Quinoprotein amine dehydrogenase"/>
    <property type="match status" value="2"/>
</dbReference>
<dbReference type="Gene3D" id="1.10.10.60">
    <property type="entry name" value="Homeodomain-like"/>
    <property type="match status" value="2"/>
</dbReference>
<dbReference type="InterPro" id="IPR036097">
    <property type="entry name" value="HisK_dim/P_sf"/>
</dbReference>
<dbReference type="PRINTS" id="PR00344">
    <property type="entry name" value="BCTRLSENSOR"/>
</dbReference>
<evidence type="ECO:0000256" key="4">
    <source>
        <dbReference type="ARBA" id="ARBA00022679"/>
    </source>
</evidence>
<dbReference type="SMART" id="SM00387">
    <property type="entry name" value="HATPase_c"/>
    <property type="match status" value="1"/>
</dbReference>
<evidence type="ECO:0000256" key="11">
    <source>
        <dbReference type="ARBA" id="ARBA00023163"/>
    </source>
</evidence>
<dbReference type="PANTHER" id="PTHR43547">
    <property type="entry name" value="TWO-COMPONENT HISTIDINE KINASE"/>
    <property type="match status" value="1"/>
</dbReference>
<dbReference type="InterPro" id="IPR011123">
    <property type="entry name" value="Y_Y_Y"/>
</dbReference>
<dbReference type="Pfam" id="PF00072">
    <property type="entry name" value="Response_reg"/>
    <property type="match status" value="1"/>
</dbReference>
<evidence type="ECO:0000313" key="16">
    <source>
        <dbReference type="EMBL" id="GGZ75339.1"/>
    </source>
</evidence>
<evidence type="ECO:0000256" key="6">
    <source>
        <dbReference type="ARBA" id="ARBA00022777"/>
    </source>
</evidence>
<dbReference type="SMART" id="SM00448">
    <property type="entry name" value="REC"/>
    <property type="match status" value="1"/>
</dbReference>
<dbReference type="SUPFAM" id="SSF101898">
    <property type="entry name" value="NHL repeat"/>
    <property type="match status" value="1"/>
</dbReference>
<dbReference type="InterPro" id="IPR001789">
    <property type="entry name" value="Sig_transdc_resp-reg_receiver"/>
</dbReference>
<keyword evidence="6 16" id="KW-0418">Kinase</keyword>
<name>A0A918V684_9FLAO</name>
<organism evidence="16 17">
    <name type="scientific">Algibacter mikhailovii</name>
    <dbReference type="NCBI Taxonomy" id="425498"/>
    <lineage>
        <taxon>Bacteria</taxon>
        <taxon>Pseudomonadati</taxon>
        <taxon>Bacteroidota</taxon>
        <taxon>Flavobacteriia</taxon>
        <taxon>Flavobacteriales</taxon>
        <taxon>Flavobacteriaceae</taxon>
        <taxon>Algibacter</taxon>
    </lineage>
</organism>
<evidence type="ECO:0000256" key="9">
    <source>
        <dbReference type="ARBA" id="ARBA00023015"/>
    </source>
</evidence>
<dbReference type="GO" id="GO:0043565">
    <property type="term" value="F:sequence-specific DNA binding"/>
    <property type="evidence" value="ECO:0007669"/>
    <property type="project" value="InterPro"/>
</dbReference>
<evidence type="ECO:0000259" key="13">
    <source>
        <dbReference type="PROSITE" id="PS01124"/>
    </source>
</evidence>
<dbReference type="Pfam" id="PF07495">
    <property type="entry name" value="Y_Y_Y"/>
    <property type="match status" value="1"/>
</dbReference>
<feature type="domain" description="Response regulatory" evidence="15">
    <location>
        <begin position="1109"/>
        <end position="1224"/>
    </location>
</feature>
<dbReference type="InterPro" id="IPR003661">
    <property type="entry name" value="HisK_dim/P_dom"/>
</dbReference>
<dbReference type="InterPro" id="IPR036890">
    <property type="entry name" value="HATPase_C_sf"/>
</dbReference>
<dbReference type="InterPro" id="IPR003594">
    <property type="entry name" value="HATPase_dom"/>
</dbReference>
<keyword evidence="17" id="KW-1185">Reference proteome</keyword>
<dbReference type="SMART" id="SM00388">
    <property type="entry name" value="HisKA"/>
    <property type="match status" value="1"/>
</dbReference>
<accession>A0A918V684</accession>
<dbReference type="SUPFAM" id="SSF63829">
    <property type="entry name" value="Calcium-dependent phosphotriesterase"/>
    <property type="match status" value="2"/>
</dbReference>
<protein>
    <recommendedName>
        <fullName evidence="2">histidine kinase</fullName>
        <ecNumber evidence="2">2.7.13.3</ecNumber>
    </recommendedName>
</protein>
<evidence type="ECO:0000256" key="12">
    <source>
        <dbReference type="PROSITE-ProRule" id="PRU00169"/>
    </source>
</evidence>
<dbReference type="EC" id="2.7.13.3" evidence="2"/>
<dbReference type="InterPro" id="IPR009057">
    <property type="entry name" value="Homeodomain-like_sf"/>
</dbReference>
<comment type="catalytic activity">
    <reaction evidence="1">
        <text>ATP + protein L-histidine = ADP + protein N-phospho-L-histidine.</text>
        <dbReference type="EC" id="2.7.13.3"/>
    </reaction>
</comment>
<dbReference type="PROSITE" id="PS50110">
    <property type="entry name" value="RESPONSE_REGULATORY"/>
    <property type="match status" value="1"/>
</dbReference>
<evidence type="ECO:0000256" key="8">
    <source>
        <dbReference type="ARBA" id="ARBA00023012"/>
    </source>
</evidence>
<dbReference type="PROSITE" id="PS00041">
    <property type="entry name" value="HTH_ARAC_FAMILY_1"/>
    <property type="match status" value="1"/>
</dbReference>
<keyword evidence="10" id="KW-0238">DNA-binding</keyword>
<dbReference type="InterPro" id="IPR013783">
    <property type="entry name" value="Ig-like_fold"/>
</dbReference>
<dbReference type="EMBL" id="BMWZ01000002">
    <property type="protein sequence ID" value="GGZ75339.1"/>
    <property type="molecule type" value="Genomic_DNA"/>
</dbReference>
<keyword evidence="8" id="KW-0902">Two-component regulatory system</keyword>
<dbReference type="PANTHER" id="PTHR43547:SF2">
    <property type="entry name" value="HYBRID SIGNAL TRANSDUCTION HISTIDINE KINASE C"/>
    <property type="match status" value="1"/>
</dbReference>
<feature type="domain" description="Histidine kinase" evidence="14">
    <location>
        <begin position="831"/>
        <end position="1064"/>
    </location>
</feature>
<reference evidence="16" key="2">
    <citation type="submission" date="2020-09" db="EMBL/GenBank/DDBJ databases">
        <authorList>
            <person name="Sun Q."/>
            <person name="Kim S."/>
        </authorList>
    </citation>
    <scope>NUCLEOTIDE SEQUENCE</scope>
    <source>
        <strain evidence="16">KCTC 12710</strain>
    </source>
</reference>
<dbReference type="SUPFAM" id="SSF55874">
    <property type="entry name" value="ATPase domain of HSP90 chaperone/DNA topoisomerase II/histidine kinase"/>
    <property type="match status" value="1"/>
</dbReference>
<evidence type="ECO:0000259" key="14">
    <source>
        <dbReference type="PROSITE" id="PS50109"/>
    </source>
</evidence>
<keyword evidence="3 12" id="KW-0597">Phosphoprotein</keyword>
<keyword evidence="9" id="KW-0805">Transcription regulation</keyword>
<dbReference type="RefSeq" id="WP_229796736.1">
    <property type="nucleotide sequence ID" value="NZ_BMWZ01000002.1"/>
</dbReference>
<dbReference type="InterPro" id="IPR011110">
    <property type="entry name" value="Reg_prop"/>
</dbReference>
<dbReference type="Pfam" id="PF12833">
    <property type="entry name" value="HTH_18"/>
    <property type="match status" value="1"/>
</dbReference>
<reference evidence="16" key="1">
    <citation type="journal article" date="2014" name="Int. J. Syst. Evol. Microbiol.">
        <title>Complete genome sequence of Corynebacterium casei LMG S-19264T (=DSM 44701T), isolated from a smear-ripened cheese.</title>
        <authorList>
            <consortium name="US DOE Joint Genome Institute (JGI-PGF)"/>
            <person name="Walter F."/>
            <person name="Albersmeier A."/>
            <person name="Kalinowski J."/>
            <person name="Ruckert C."/>
        </authorList>
    </citation>
    <scope>NUCLEOTIDE SEQUENCE</scope>
    <source>
        <strain evidence="16">KCTC 12710</strain>
    </source>
</reference>
<keyword evidence="5" id="KW-0547">Nucleotide-binding</keyword>
<gene>
    <name evidence="16" type="ORF">GCM10007028_11060</name>
</gene>
<dbReference type="SUPFAM" id="SSF46689">
    <property type="entry name" value="Homeodomain-like"/>
    <property type="match status" value="1"/>
</dbReference>
<dbReference type="SUPFAM" id="SSF52172">
    <property type="entry name" value="CheY-like"/>
    <property type="match status" value="1"/>
</dbReference>
<evidence type="ECO:0000256" key="10">
    <source>
        <dbReference type="ARBA" id="ARBA00023125"/>
    </source>
</evidence>
<dbReference type="Gene3D" id="2.60.40.10">
    <property type="entry name" value="Immunoglobulins"/>
    <property type="match status" value="1"/>
</dbReference>
<dbReference type="Gene3D" id="3.30.565.10">
    <property type="entry name" value="Histidine kinase-like ATPase, C-terminal domain"/>
    <property type="match status" value="1"/>
</dbReference>
<evidence type="ECO:0000259" key="15">
    <source>
        <dbReference type="PROSITE" id="PS50110"/>
    </source>
</evidence>
<dbReference type="Pfam" id="PF00512">
    <property type="entry name" value="HisKA"/>
    <property type="match status" value="1"/>
</dbReference>
<dbReference type="SMART" id="SM00342">
    <property type="entry name" value="HTH_ARAC"/>
    <property type="match status" value="1"/>
</dbReference>
<dbReference type="CDD" id="cd00082">
    <property type="entry name" value="HisKA"/>
    <property type="match status" value="1"/>
</dbReference>
<dbReference type="SUPFAM" id="SSF47384">
    <property type="entry name" value="Homodimeric domain of signal transducing histidine kinase"/>
    <property type="match status" value="1"/>
</dbReference>
<feature type="domain" description="HTH araC/xylS-type" evidence="13">
    <location>
        <begin position="1258"/>
        <end position="1357"/>
    </location>
</feature>
<evidence type="ECO:0000256" key="5">
    <source>
        <dbReference type="ARBA" id="ARBA00022741"/>
    </source>
</evidence>
<dbReference type="InterPro" id="IPR004358">
    <property type="entry name" value="Sig_transdc_His_kin-like_C"/>
</dbReference>
<comment type="caution">
    <text evidence="16">The sequence shown here is derived from an EMBL/GenBank/DDBJ whole genome shotgun (WGS) entry which is preliminary data.</text>
</comment>
<dbReference type="Pfam" id="PF02518">
    <property type="entry name" value="HATPase_c"/>
    <property type="match status" value="1"/>
</dbReference>
<keyword evidence="4" id="KW-0808">Transferase</keyword>
<dbReference type="Gene3D" id="3.40.50.2300">
    <property type="match status" value="1"/>
</dbReference>
<evidence type="ECO:0000256" key="2">
    <source>
        <dbReference type="ARBA" id="ARBA00012438"/>
    </source>
</evidence>
<dbReference type="InterPro" id="IPR005467">
    <property type="entry name" value="His_kinase_dom"/>
</dbReference>
<dbReference type="CDD" id="cd17574">
    <property type="entry name" value="REC_OmpR"/>
    <property type="match status" value="1"/>
</dbReference>
<keyword evidence="7" id="KW-0067">ATP-binding</keyword>
<dbReference type="FunFam" id="3.30.565.10:FF:000037">
    <property type="entry name" value="Hybrid sensor histidine kinase/response regulator"/>
    <property type="match status" value="1"/>
</dbReference>
<dbReference type="GO" id="GO:0000155">
    <property type="term" value="F:phosphorelay sensor kinase activity"/>
    <property type="evidence" value="ECO:0007669"/>
    <property type="project" value="InterPro"/>
</dbReference>
<dbReference type="InterPro" id="IPR015943">
    <property type="entry name" value="WD40/YVTN_repeat-like_dom_sf"/>
</dbReference>
<dbReference type="InterPro" id="IPR018062">
    <property type="entry name" value="HTH_AraC-typ_CS"/>
</dbReference>
<sequence length="1359" mass="154284">MNQDFNFVNIKEGISKVGIYSIIQDHYGFIWICTNGAGLYKFDGANYTSYKFSADNLSSLSSNLVFSSYIDNSNRLWIGTEDGLNLYNRNLDTFERIKVGNLGATSISVLSLHEDNNGYLFIGTRQLGLLKMNLETSEIINIPDRSGVVPAINSIESHKDGTIFLGTSVGLRLVDSENNQIVLPKIEKGISANNLSSPIQSLYLEHNCLWAGSYDSGLYKYEFKKNSIVDFAKFNISNKRILAISHLSNQTLLIGTENDGLFHVSNTGSILKNYKYEKTDEKGIRSNSIWSLFIDSNHRIWMGYYNNGVAVRDDLYDKFKNIESLTSNDNSLQSGSVTGIVQQENGSLWVSMDGGGIDIYNPVESKIKHVNLKNDNHFSGLTSNYIQTLLIDSKDNIWAGSWDNGIYLLRKDSKTFENINIENSNGKLTSNAILSFAEDHDGIIWIGTFYSGVYSYDPKNNEITHYNSNQFTNYRIPDSDVRKILVDSKGSIWLGTTEGLFILNKGDNNELHITSLVDKMFKSHNNHKSTSHILSLFECSNNFLWIGTRGAGLCRYDRVNDEFKWFSGLNGFKEENIASIIEAADGNLWISGNSGLTKLNIKTNQATNYTANDGLLSDDFNFNASLRDDHGTLYFGNYRGIDYFNPKHLVFNSSMPKLYLTGFKLFNEDVEVNQESSPLKKVITETKSLVLDHTQSVFTIEYTGINYTRPEKNQYAYYLEGLEKDWNYVGSQKSATYTNLDYGNYIFKLKAANNDGVWNEAALTLNIKILPPWWKTNIAVACYISLFFLGLFLLKRITQIKIKEKEAIKNERIQRAQEDTLNEKKIQFFTNISHEFRTPLTLIINPLQDILKDGSLSLPYTVKEKLKVVYRNTDRLYRLINELMDFRKLELNKVHIKAEKFNLVEFSKDILSYFKEEAYNRNICLTIDADVLELSLWADQSMLEKIIFNLLSNAFKVTPDGGAISIDILSNEEPVLLPLVNEDSPNRAIEIRVSDTGPGLEKDQLDKIFERFYQVERVNKTYYGGTGIGLEVVQSFVTLHKGKIEVESSLGKGTTFKILLPEGKKHLDTKDLLSVSVEKPSRKKSFIINEGEEYKVSEKEQEVLSKSKTILIVEDSTELRNYLKRELKNTFKVLVANNGVEGLELAIKASPDIIITDVIMPEMNGFEFCNKIKSDIKTSHIPLLMLTAKTRIEDRIEGVGFGADAYMAKPFDMRLLKVRLIQLIKSRQSIFDKYFGDVSGQEEREGASSIEIDKEFIQQVLKYINDNISDTDLSVELLASQVSLSRSRLYRKIKGLTGQTVTEFIRKVRLQRAHQILEKGNANISEVCYKVGFSSPSYFTKCFKAHFGILPTEIEVKES</sequence>
<evidence type="ECO:0000256" key="3">
    <source>
        <dbReference type="ARBA" id="ARBA00022553"/>
    </source>
</evidence>
<evidence type="ECO:0000256" key="7">
    <source>
        <dbReference type="ARBA" id="ARBA00022840"/>
    </source>
</evidence>
<evidence type="ECO:0000313" key="17">
    <source>
        <dbReference type="Proteomes" id="UP000636004"/>
    </source>
</evidence>
<evidence type="ECO:0000256" key="1">
    <source>
        <dbReference type="ARBA" id="ARBA00000085"/>
    </source>
</evidence>
<dbReference type="Proteomes" id="UP000636004">
    <property type="component" value="Unassembled WGS sequence"/>
</dbReference>
<dbReference type="PROSITE" id="PS01124">
    <property type="entry name" value="HTH_ARAC_FAMILY_2"/>
    <property type="match status" value="1"/>
</dbReference>